<dbReference type="Proteomes" id="UP000237347">
    <property type="component" value="Unassembled WGS sequence"/>
</dbReference>
<feature type="signal peptide" evidence="2">
    <location>
        <begin position="1"/>
        <end position="29"/>
    </location>
</feature>
<feature type="region of interest" description="Disordered" evidence="1">
    <location>
        <begin position="70"/>
        <end position="90"/>
    </location>
</feature>
<organism evidence="3 4">
    <name type="scientific">Quercus suber</name>
    <name type="common">Cork oak</name>
    <dbReference type="NCBI Taxonomy" id="58331"/>
    <lineage>
        <taxon>Eukaryota</taxon>
        <taxon>Viridiplantae</taxon>
        <taxon>Streptophyta</taxon>
        <taxon>Embryophyta</taxon>
        <taxon>Tracheophyta</taxon>
        <taxon>Spermatophyta</taxon>
        <taxon>Magnoliopsida</taxon>
        <taxon>eudicotyledons</taxon>
        <taxon>Gunneridae</taxon>
        <taxon>Pentapetalae</taxon>
        <taxon>rosids</taxon>
        <taxon>fabids</taxon>
        <taxon>Fagales</taxon>
        <taxon>Fagaceae</taxon>
        <taxon>Quercus</taxon>
    </lineage>
</organism>
<evidence type="ECO:0000313" key="4">
    <source>
        <dbReference type="Proteomes" id="UP000237347"/>
    </source>
</evidence>
<dbReference type="AlphaFoldDB" id="A0AAW0LK74"/>
<protein>
    <submittedName>
        <fullName evidence="3">Uncharacterized protein</fullName>
    </submittedName>
</protein>
<dbReference type="EMBL" id="PKMF04000086">
    <property type="protein sequence ID" value="KAK7851560.1"/>
    <property type="molecule type" value="Genomic_DNA"/>
</dbReference>
<feature type="chain" id="PRO_5043339983" evidence="2">
    <location>
        <begin position="30"/>
        <end position="260"/>
    </location>
</feature>
<evidence type="ECO:0000313" key="3">
    <source>
        <dbReference type="EMBL" id="KAK7851560.1"/>
    </source>
</evidence>
<sequence>MELKQQHSQPALVSMVLLMIWLVISPVVACPTYGRDCKSCIRNELKFSCPPCAPILRCMARCLWGGNSRGVKSVPEHRRSGPTEKSLQATKPQMLSTKPLHLITSSFSTNLFLHLRNDVVPAPHKPSSSYTVFASETASSISCNATIRRLTFLLASLTVGLNPGTESSFSSRPISASFILSFSRSLLRIASTVSCRWIKRWRVRIAWARYADWILVAELDWDRNWAVLGENWMGISVELGLGGGVERSLWKVYVTVVEEE</sequence>
<keyword evidence="4" id="KW-1185">Reference proteome</keyword>
<evidence type="ECO:0000256" key="2">
    <source>
        <dbReference type="SAM" id="SignalP"/>
    </source>
</evidence>
<accession>A0AAW0LK74</accession>
<keyword evidence="2" id="KW-0732">Signal</keyword>
<gene>
    <name evidence="3" type="ORF">CFP56_041710</name>
</gene>
<proteinExistence type="predicted"/>
<evidence type="ECO:0000256" key="1">
    <source>
        <dbReference type="SAM" id="MobiDB-lite"/>
    </source>
</evidence>
<name>A0AAW0LK74_QUESU</name>
<comment type="caution">
    <text evidence="3">The sequence shown here is derived from an EMBL/GenBank/DDBJ whole genome shotgun (WGS) entry which is preliminary data.</text>
</comment>
<reference evidence="3 4" key="1">
    <citation type="journal article" date="2018" name="Sci. Data">
        <title>The draft genome sequence of cork oak.</title>
        <authorList>
            <person name="Ramos A.M."/>
            <person name="Usie A."/>
            <person name="Barbosa P."/>
            <person name="Barros P.M."/>
            <person name="Capote T."/>
            <person name="Chaves I."/>
            <person name="Simoes F."/>
            <person name="Abreu I."/>
            <person name="Carrasquinho I."/>
            <person name="Faro C."/>
            <person name="Guimaraes J.B."/>
            <person name="Mendonca D."/>
            <person name="Nobrega F."/>
            <person name="Rodrigues L."/>
            <person name="Saibo N.J.M."/>
            <person name="Varela M.C."/>
            <person name="Egas C."/>
            <person name="Matos J."/>
            <person name="Miguel C.M."/>
            <person name="Oliveira M.M."/>
            <person name="Ricardo C.P."/>
            <person name="Goncalves S."/>
        </authorList>
    </citation>
    <scope>NUCLEOTIDE SEQUENCE [LARGE SCALE GENOMIC DNA]</scope>
    <source>
        <strain evidence="4">cv. HL8</strain>
    </source>
</reference>